<dbReference type="PROSITE" id="PS51294">
    <property type="entry name" value="HTH_MYB"/>
    <property type="match status" value="2"/>
</dbReference>
<evidence type="ECO:0000256" key="4">
    <source>
        <dbReference type="ARBA" id="ARBA00023242"/>
    </source>
</evidence>
<dbReference type="EMBL" id="JBAMMX010000001">
    <property type="protein sequence ID" value="KAK6947750.1"/>
    <property type="molecule type" value="Genomic_DNA"/>
</dbReference>
<dbReference type="InterPro" id="IPR017930">
    <property type="entry name" value="Myb_dom"/>
</dbReference>
<dbReference type="AlphaFoldDB" id="A0AAN8W855"/>
<dbReference type="SUPFAM" id="SSF46689">
    <property type="entry name" value="Homeodomain-like"/>
    <property type="match status" value="1"/>
</dbReference>
<keyword evidence="2" id="KW-0677">Repeat</keyword>
<dbReference type="PANTHER" id="PTHR45614">
    <property type="entry name" value="MYB PROTEIN-RELATED"/>
    <property type="match status" value="1"/>
</dbReference>
<dbReference type="CDD" id="cd00167">
    <property type="entry name" value="SANT"/>
    <property type="match status" value="1"/>
</dbReference>
<feature type="domain" description="HTH myb-type" evidence="6">
    <location>
        <begin position="40"/>
        <end position="80"/>
    </location>
</feature>
<evidence type="ECO:0000259" key="6">
    <source>
        <dbReference type="PROSITE" id="PS51294"/>
    </source>
</evidence>
<evidence type="ECO:0000313" key="8">
    <source>
        <dbReference type="Proteomes" id="UP001370490"/>
    </source>
</evidence>
<dbReference type="GO" id="GO:0000978">
    <property type="term" value="F:RNA polymerase II cis-regulatory region sequence-specific DNA binding"/>
    <property type="evidence" value="ECO:0007669"/>
    <property type="project" value="TreeGrafter"/>
</dbReference>
<feature type="domain" description="Myb-like" evidence="5">
    <location>
        <begin position="77"/>
        <end position="114"/>
    </location>
</feature>
<evidence type="ECO:0000313" key="7">
    <source>
        <dbReference type="EMBL" id="KAK6947750.1"/>
    </source>
</evidence>
<gene>
    <name evidence="7" type="ORF">RJ641_001223</name>
</gene>
<keyword evidence="8" id="KW-1185">Reference proteome</keyword>
<dbReference type="PANTHER" id="PTHR45614:SF252">
    <property type="entry name" value="TRANSCRIPTION FACTOR MYB3R-2-LIKE"/>
    <property type="match status" value="1"/>
</dbReference>
<name>A0AAN8W855_9MAGN</name>
<proteinExistence type="predicted"/>
<dbReference type="Pfam" id="PF13921">
    <property type="entry name" value="Myb_DNA-bind_6"/>
    <property type="match status" value="1"/>
</dbReference>
<dbReference type="InterPro" id="IPR050560">
    <property type="entry name" value="MYB_TF"/>
</dbReference>
<comment type="subcellular location">
    <subcellularLocation>
        <location evidence="1">Nucleus</location>
    </subcellularLocation>
</comment>
<accession>A0AAN8W855</accession>
<protein>
    <submittedName>
        <fullName evidence="7">Uncharacterized protein</fullName>
    </submittedName>
</protein>
<keyword evidence="3" id="KW-0238">DNA-binding</keyword>
<keyword evidence="4" id="KW-0539">Nucleus</keyword>
<evidence type="ECO:0000259" key="5">
    <source>
        <dbReference type="PROSITE" id="PS50090"/>
    </source>
</evidence>
<dbReference type="InterPro" id="IPR009057">
    <property type="entry name" value="Homeodomain-like_sf"/>
</dbReference>
<evidence type="ECO:0000256" key="1">
    <source>
        <dbReference type="ARBA" id="ARBA00004123"/>
    </source>
</evidence>
<evidence type="ECO:0000256" key="3">
    <source>
        <dbReference type="ARBA" id="ARBA00023125"/>
    </source>
</evidence>
<dbReference type="GO" id="GO:0005634">
    <property type="term" value="C:nucleus"/>
    <property type="evidence" value="ECO:0007669"/>
    <property type="project" value="UniProtKB-SubCell"/>
</dbReference>
<dbReference type="GO" id="GO:0000981">
    <property type="term" value="F:DNA-binding transcription factor activity, RNA polymerase II-specific"/>
    <property type="evidence" value="ECO:0007669"/>
    <property type="project" value="TreeGrafter"/>
</dbReference>
<feature type="domain" description="HTH myb-type" evidence="6">
    <location>
        <begin position="81"/>
        <end position="114"/>
    </location>
</feature>
<dbReference type="FunFam" id="1.10.10.60:FF:000010">
    <property type="entry name" value="Transcriptional activator Myb isoform A"/>
    <property type="match status" value="1"/>
</dbReference>
<reference evidence="7 8" key="1">
    <citation type="submission" date="2023-12" db="EMBL/GenBank/DDBJ databases">
        <title>A high-quality genome assembly for Dillenia turbinata (Dilleniales).</title>
        <authorList>
            <person name="Chanderbali A."/>
        </authorList>
    </citation>
    <scope>NUCLEOTIDE SEQUENCE [LARGE SCALE GENOMIC DNA]</scope>
    <source>
        <strain evidence="7">LSX21</strain>
        <tissue evidence="7">Leaf</tissue>
    </source>
</reference>
<dbReference type="Proteomes" id="UP001370490">
    <property type="component" value="Unassembled WGS sequence"/>
</dbReference>
<feature type="domain" description="Myb-like" evidence="5">
    <location>
        <begin position="21"/>
        <end position="76"/>
    </location>
</feature>
<dbReference type="InterPro" id="IPR001005">
    <property type="entry name" value="SANT/Myb"/>
</dbReference>
<dbReference type="PROSITE" id="PS50090">
    <property type="entry name" value="MYB_LIKE"/>
    <property type="match status" value="2"/>
</dbReference>
<organism evidence="7 8">
    <name type="scientific">Dillenia turbinata</name>
    <dbReference type="NCBI Taxonomy" id="194707"/>
    <lineage>
        <taxon>Eukaryota</taxon>
        <taxon>Viridiplantae</taxon>
        <taxon>Streptophyta</taxon>
        <taxon>Embryophyta</taxon>
        <taxon>Tracheophyta</taxon>
        <taxon>Spermatophyta</taxon>
        <taxon>Magnoliopsida</taxon>
        <taxon>eudicotyledons</taxon>
        <taxon>Gunneridae</taxon>
        <taxon>Pentapetalae</taxon>
        <taxon>Dilleniales</taxon>
        <taxon>Dilleniaceae</taxon>
        <taxon>Dillenia</taxon>
    </lineage>
</organism>
<comment type="caution">
    <text evidence="7">The sequence shown here is derived from an EMBL/GenBank/DDBJ whole genome shotgun (WGS) entry which is preliminary data.</text>
</comment>
<dbReference type="SMART" id="SM00717">
    <property type="entry name" value="SANT"/>
    <property type="match status" value="2"/>
</dbReference>
<sequence length="114" mass="13344">MDTETPSILLQCLHRWQKVSKPEPVKGPWTKEVKTIRGGRVIELVEKCGRKKWSVIAKSLPGQIGKQCCERWYNHLHPTIKKDAWSRQEEAVIIHYHQLYGNKWAEKAKFLPGR</sequence>
<evidence type="ECO:0000256" key="2">
    <source>
        <dbReference type="ARBA" id="ARBA00022737"/>
    </source>
</evidence>
<dbReference type="Gene3D" id="1.10.10.60">
    <property type="entry name" value="Homeodomain-like"/>
    <property type="match status" value="2"/>
</dbReference>